<keyword evidence="2 3" id="KW-0802">TPR repeat</keyword>
<dbReference type="VEuPathDB" id="AmoebaDB:EHI7A_004980"/>
<dbReference type="InterPro" id="IPR044244">
    <property type="entry name" value="TTC27/Emw1"/>
</dbReference>
<dbReference type="VEuPathDB" id="AmoebaDB:EHI8A_032620"/>
<dbReference type="SMART" id="SM00028">
    <property type="entry name" value="TPR"/>
    <property type="match status" value="3"/>
</dbReference>
<evidence type="ECO:0000313" key="4">
    <source>
        <dbReference type="EMBL" id="GAT96724.1"/>
    </source>
</evidence>
<dbReference type="VEuPathDB" id="AmoebaDB:KM1_010360"/>
<feature type="repeat" description="TPR" evidence="3">
    <location>
        <begin position="487"/>
        <end position="520"/>
    </location>
</feature>
<dbReference type="VEuPathDB" id="AmoebaDB:EHI5A_010840"/>
<dbReference type="AlphaFoldDB" id="A0A5K1TZL6"/>
<dbReference type="PROSITE" id="PS50005">
    <property type="entry name" value="TPR"/>
    <property type="match status" value="1"/>
</dbReference>
<dbReference type="EMBL" id="BDEQ01000001">
    <property type="protein sequence ID" value="GAT96724.1"/>
    <property type="molecule type" value="Genomic_DNA"/>
</dbReference>
<organism evidence="4 5">
    <name type="scientific">Entamoeba histolytica</name>
    <dbReference type="NCBI Taxonomy" id="5759"/>
    <lineage>
        <taxon>Eukaryota</taxon>
        <taxon>Amoebozoa</taxon>
        <taxon>Evosea</taxon>
        <taxon>Archamoebae</taxon>
        <taxon>Mastigamoebida</taxon>
        <taxon>Entamoebidae</taxon>
        <taxon>Entamoeba</taxon>
    </lineage>
</organism>
<keyword evidence="1" id="KW-0677">Repeat</keyword>
<proteinExistence type="predicted"/>
<dbReference type="VEuPathDB" id="AmoebaDB:EHI_122710"/>
<dbReference type="OMA" id="KESTQCY"/>
<reference evidence="4 5" key="1">
    <citation type="submission" date="2016-05" db="EMBL/GenBank/DDBJ databases">
        <title>First whole genome sequencing of Entamoeba histolytica HM1:IMSS-clone-6.</title>
        <authorList>
            <person name="Mukherjee Avik.K."/>
            <person name="Izumyama S."/>
            <person name="Nakada-Tsukui K."/>
            <person name="Nozaki T."/>
        </authorList>
    </citation>
    <scope>NUCLEOTIDE SEQUENCE [LARGE SCALE GENOMIC DNA]</scope>
    <source>
        <strain evidence="4 5">HM1:IMSS clone 6</strain>
    </source>
</reference>
<evidence type="ECO:0000313" key="5">
    <source>
        <dbReference type="Proteomes" id="UP000078387"/>
    </source>
</evidence>
<dbReference type="PANTHER" id="PTHR16193">
    <property type="entry name" value="TETRATRICOPEPTIDE REPEAT PROTEIN 27"/>
    <property type="match status" value="1"/>
</dbReference>
<comment type="caution">
    <text evidence="4">The sequence shown here is derived from an EMBL/GenBank/DDBJ whole genome shotgun (WGS) entry which is preliminary data.</text>
</comment>
<dbReference type="InterPro" id="IPR019734">
    <property type="entry name" value="TPR_rpt"/>
</dbReference>
<evidence type="ECO:0000256" key="2">
    <source>
        <dbReference type="ARBA" id="ARBA00022803"/>
    </source>
</evidence>
<sequence length="685" mass="79350">MEETIVSLALLDGRHPNVLHEMYQTPLVNERLSHKIEIALKGDVYRMMKEYENIQYKEVPTTDIEDIEKLIIGVTLLNGFVRMNFVGPFNLEVEGESKKEVEYLSIDGEQANKHIVNSLWLHTSAKIFGVLKGKKKQLINLFIGREAMIHQRVLENPGESLVTRIGCGYRDGLKELENIKEEINKTLYERIKFKMNNEVCVGLWVSEQYRMVKEQLNKISQEEKIFVELSGAMGKRTKYQEKETAQLYVRVERRPHPVSEIKRQKCETKLKETELEEDNDMLSQTDYSGDIGYTPLSTYDEAYVLMECMNRYRKNCKSELILEEVIPYCNRVLRDRIDFSTFIMSVLLKSRYEATVTHFLWRSVKQADDLVKMMEKGEEEISSEERLESIYMTMIPNIFSLRKETGMRMLLMGESGAAINYFSGLDMKIEIVAAYVSMNEKEKAEEVARELLAEGNKDPELKVLMYEITNDPKYLIESWEESNHTYVHAERILGQYYFNKKEWKEAKKHFDIALEINPIYQRLWFALGICCMQISDIAGAKKAFLKGVNLDSDDGQSWANLAYIHSIQGNKREAQVALKEAVRNIRTSEDLWKNLIIISIDIKDYRQAISGIVSLYDVNKSAINPKILSMMCDVILQDLPMLNGETGRAMKGFMIPLLKNIIKDFKTTDLVYQVAKEGLDLLNQL</sequence>
<dbReference type="PANTHER" id="PTHR16193:SF0">
    <property type="entry name" value="TETRATRICOPEPTIDE REPEAT PROTEIN 27"/>
    <property type="match status" value="1"/>
</dbReference>
<evidence type="ECO:0000256" key="3">
    <source>
        <dbReference type="PROSITE-ProRule" id="PRU00339"/>
    </source>
</evidence>
<dbReference type="Gene3D" id="1.25.40.10">
    <property type="entry name" value="Tetratricopeptide repeat domain"/>
    <property type="match status" value="1"/>
</dbReference>
<dbReference type="Proteomes" id="UP000078387">
    <property type="component" value="Unassembled WGS sequence"/>
</dbReference>
<protein>
    <submittedName>
        <fullName evidence="4">Uncharacterized protein</fullName>
    </submittedName>
</protein>
<dbReference type="Pfam" id="PF13181">
    <property type="entry name" value="TPR_8"/>
    <property type="match status" value="1"/>
</dbReference>
<dbReference type="InterPro" id="IPR011990">
    <property type="entry name" value="TPR-like_helical_dom_sf"/>
</dbReference>
<accession>A0A5K1TZL6</accession>
<dbReference type="SUPFAM" id="SSF48452">
    <property type="entry name" value="TPR-like"/>
    <property type="match status" value="1"/>
</dbReference>
<name>A0A5K1TZL6_ENTHI</name>
<evidence type="ECO:0000256" key="1">
    <source>
        <dbReference type="ARBA" id="ARBA00022737"/>
    </source>
</evidence>
<dbReference type="VEuPathDB" id="AmoebaDB:KM1_010370"/>
<gene>
    <name evidence="4" type="ORF">CL6EHI_122710</name>
</gene>